<gene>
    <name evidence="2" type="ORF">J5U18_10415</name>
</gene>
<keyword evidence="1" id="KW-0472">Membrane</keyword>
<feature type="transmembrane region" description="Helical" evidence="1">
    <location>
        <begin position="80"/>
        <end position="98"/>
    </location>
</feature>
<dbReference type="AlphaFoldDB" id="A0A8T4HA34"/>
<keyword evidence="1" id="KW-1133">Transmembrane helix</keyword>
<dbReference type="RefSeq" id="WP_353547476.1">
    <property type="nucleotide sequence ID" value="NZ_JAGKSB010000012.1"/>
</dbReference>
<proteinExistence type="predicted"/>
<evidence type="ECO:0000256" key="1">
    <source>
        <dbReference type="SAM" id="Phobius"/>
    </source>
</evidence>
<name>A0A8T4HA34_9SPHI</name>
<accession>A0A8T4HA34</accession>
<comment type="caution">
    <text evidence="2">The sequence shown here is derived from an EMBL/GenBank/DDBJ whole genome shotgun (WGS) entry which is preliminary data.</text>
</comment>
<protein>
    <submittedName>
        <fullName evidence="2">Uncharacterized protein</fullName>
    </submittedName>
</protein>
<organism evidence="2 3">
    <name type="scientific">Rhinopithecimicrobium faecis</name>
    <dbReference type="NCBI Taxonomy" id="2820698"/>
    <lineage>
        <taxon>Bacteria</taxon>
        <taxon>Pseudomonadati</taxon>
        <taxon>Bacteroidota</taxon>
        <taxon>Sphingobacteriia</taxon>
        <taxon>Sphingobacteriales</taxon>
        <taxon>Sphingobacteriaceae</taxon>
        <taxon>Rhinopithecimicrobium</taxon>
    </lineage>
</organism>
<dbReference type="Proteomes" id="UP000679691">
    <property type="component" value="Unassembled WGS sequence"/>
</dbReference>
<keyword evidence="3" id="KW-1185">Reference proteome</keyword>
<sequence length="200" mass="22872">MGKFILIAAALLLLYYFLIRRKSARPTTASPSIQIAHGMQLIAATNKQIMDLSKKTFKLIGIGVILLLITVILGLKIKILLFLLPIALFLIGHLFLMSNHLKYCKDQRLYYRADSQSLQVEALGSQKLVLDLTKDIQRIQLVESIQSTRGVNYGYYKIYTPKGTVYIPQLVAENVDNKLFFDFLTQQHSLEREKRIFPII</sequence>
<evidence type="ECO:0000313" key="2">
    <source>
        <dbReference type="EMBL" id="MBP3943970.1"/>
    </source>
</evidence>
<reference evidence="2" key="1">
    <citation type="submission" date="2021-03" db="EMBL/GenBank/DDBJ databases">
        <authorList>
            <person name="Lu T."/>
            <person name="Wang Q."/>
            <person name="Han X."/>
        </authorList>
    </citation>
    <scope>NUCLEOTIDE SEQUENCE</scope>
    <source>
        <strain evidence="2">WQ 2009</strain>
    </source>
</reference>
<evidence type="ECO:0000313" key="3">
    <source>
        <dbReference type="Proteomes" id="UP000679691"/>
    </source>
</evidence>
<dbReference type="EMBL" id="JAGKSB010000012">
    <property type="protein sequence ID" value="MBP3943970.1"/>
    <property type="molecule type" value="Genomic_DNA"/>
</dbReference>
<keyword evidence="1" id="KW-0812">Transmembrane</keyword>
<feature type="transmembrane region" description="Helical" evidence="1">
    <location>
        <begin position="56"/>
        <end position="75"/>
    </location>
</feature>